<accession>A0AAN8LQF7</accession>
<name>A0AAN8LQF7_9TELE</name>
<keyword evidence="3" id="KW-1185">Reference proteome</keyword>
<evidence type="ECO:0000256" key="1">
    <source>
        <dbReference type="SAM" id="MobiDB-lite"/>
    </source>
</evidence>
<organism evidence="2 3">
    <name type="scientific">Coregonus suidteri</name>
    <dbReference type="NCBI Taxonomy" id="861788"/>
    <lineage>
        <taxon>Eukaryota</taxon>
        <taxon>Metazoa</taxon>
        <taxon>Chordata</taxon>
        <taxon>Craniata</taxon>
        <taxon>Vertebrata</taxon>
        <taxon>Euteleostomi</taxon>
        <taxon>Actinopterygii</taxon>
        <taxon>Neopterygii</taxon>
        <taxon>Teleostei</taxon>
        <taxon>Protacanthopterygii</taxon>
        <taxon>Salmoniformes</taxon>
        <taxon>Salmonidae</taxon>
        <taxon>Coregoninae</taxon>
        <taxon>Coregonus</taxon>
    </lineage>
</organism>
<gene>
    <name evidence="2" type="ORF">J4Q44_G00182310</name>
</gene>
<proteinExistence type="predicted"/>
<protein>
    <submittedName>
        <fullName evidence="2">Uncharacterized protein</fullName>
    </submittedName>
</protein>
<dbReference type="Proteomes" id="UP001356427">
    <property type="component" value="Unassembled WGS sequence"/>
</dbReference>
<feature type="region of interest" description="Disordered" evidence="1">
    <location>
        <begin position="152"/>
        <end position="221"/>
    </location>
</feature>
<reference evidence="2 3" key="1">
    <citation type="submission" date="2021-04" db="EMBL/GenBank/DDBJ databases">
        <authorList>
            <person name="De Guttry C."/>
            <person name="Zahm M."/>
            <person name="Klopp C."/>
            <person name="Cabau C."/>
            <person name="Louis A."/>
            <person name="Berthelot C."/>
            <person name="Parey E."/>
            <person name="Roest Crollius H."/>
            <person name="Montfort J."/>
            <person name="Robinson-Rechavi M."/>
            <person name="Bucao C."/>
            <person name="Bouchez O."/>
            <person name="Gislard M."/>
            <person name="Lluch J."/>
            <person name="Milhes M."/>
            <person name="Lampietro C."/>
            <person name="Lopez Roques C."/>
            <person name="Donnadieu C."/>
            <person name="Braasch I."/>
            <person name="Desvignes T."/>
            <person name="Postlethwait J."/>
            <person name="Bobe J."/>
            <person name="Wedekind C."/>
            <person name="Guiguen Y."/>
        </authorList>
    </citation>
    <scope>NUCLEOTIDE SEQUENCE [LARGE SCALE GENOMIC DNA]</scope>
    <source>
        <strain evidence="2">Cs_M1</strain>
        <tissue evidence="2">Blood</tissue>
    </source>
</reference>
<dbReference type="AlphaFoldDB" id="A0AAN8LQF7"/>
<evidence type="ECO:0000313" key="2">
    <source>
        <dbReference type="EMBL" id="KAK6312567.1"/>
    </source>
</evidence>
<sequence>MLGPSFATVEGEDSSVMRLLGKVKEGDQAKEELLILLQQLGTQLLSNSLKQISQWLPFLLLTLEVRLIPAAVKNDVELLKHFCSEGEKRVLKSVQYTSDYEFTNGCRTPPWRQGISQKSEENACDRTSDVYKDLVTLLKSKSPHFAENINKQDFAVKEEPPSTQKIQHVESVDTEEQGQPQRSYEHQENNVHEKARQQLVQNKPGVKKTIRPIFEMEEPRS</sequence>
<evidence type="ECO:0000313" key="3">
    <source>
        <dbReference type="Proteomes" id="UP001356427"/>
    </source>
</evidence>
<comment type="caution">
    <text evidence="2">The sequence shown here is derived from an EMBL/GenBank/DDBJ whole genome shotgun (WGS) entry which is preliminary data.</text>
</comment>
<feature type="compositionally biased region" description="Basic and acidic residues" evidence="1">
    <location>
        <begin position="183"/>
        <end position="196"/>
    </location>
</feature>
<dbReference type="EMBL" id="JAGTTL010000015">
    <property type="protein sequence ID" value="KAK6312567.1"/>
    <property type="molecule type" value="Genomic_DNA"/>
</dbReference>